<evidence type="ECO:0000313" key="2">
    <source>
        <dbReference type="EMBL" id="WIM92768.1"/>
    </source>
</evidence>
<evidence type="ECO:0000313" key="3">
    <source>
        <dbReference type="Proteomes" id="UP001240150"/>
    </source>
</evidence>
<feature type="compositionally biased region" description="Pro residues" evidence="1">
    <location>
        <begin position="44"/>
        <end position="63"/>
    </location>
</feature>
<keyword evidence="3" id="KW-1185">Reference proteome</keyword>
<gene>
    <name evidence="2" type="ORF">ACTOB_004723</name>
</gene>
<sequence length="63" mass="6800">MTFLDVRALTAIALAESRLPGLTVRATRGQRELLTLVRDTGAVPPQPPRPFVTGPPPRPAPCR</sequence>
<name>A0ABY8W4Z3_9ACTN</name>
<dbReference type="EMBL" id="CP126980">
    <property type="protein sequence ID" value="WIM92768.1"/>
    <property type="molecule type" value="Genomic_DNA"/>
</dbReference>
<protein>
    <recommendedName>
        <fullName evidence="4">STAS domain-containing protein</fullName>
    </recommendedName>
</protein>
<dbReference type="RefSeq" id="WP_284913975.1">
    <property type="nucleotide sequence ID" value="NZ_CP126980.1"/>
</dbReference>
<dbReference type="Proteomes" id="UP001240150">
    <property type="component" value="Chromosome"/>
</dbReference>
<accession>A0ABY8W4Z3</accession>
<organism evidence="2 3">
    <name type="scientific">Actinoplanes oblitus</name>
    <dbReference type="NCBI Taxonomy" id="3040509"/>
    <lineage>
        <taxon>Bacteria</taxon>
        <taxon>Bacillati</taxon>
        <taxon>Actinomycetota</taxon>
        <taxon>Actinomycetes</taxon>
        <taxon>Micromonosporales</taxon>
        <taxon>Micromonosporaceae</taxon>
        <taxon>Actinoplanes</taxon>
    </lineage>
</organism>
<feature type="region of interest" description="Disordered" evidence="1">
    <location>
        <begin position="40"/>
        <end position="63"/>
    </location>
</feature>
<proteinExistence type="predicted"/>
<evidence type="ECO:0008006" key="4">
    <source>
        <dbReference type="Google" id="ProtNLM"/>
    </source>
</evidence>
<evidence type="ECO:0000256" key="1">
    <source>
        <dbReference type="SAM" id="MobiDB-lite"/>
    </source>
</evidence>
<reference evidence="2 3" key="1">
    <citation type="submission" date="2023-06" db="EMBL/GenBank/DDBJ databases">
        <authorList>
            <person name="Yushchuk O."/>
            <person name="Binda E."/>
            <person name="Ruckert-Reed C."/>
            <person name="Fedorenko V."/>
            <person name="Kalinowski J."/>
            <person name="Marinelli F."/>
        </authorList>
    </citation>
    <scope>NUCLEOTIDE SEQUENCE [LARGE SCALE GENOMIC DNA]</scope>
    <source>
        <strain evidence="2 3">NRRL 3884</strain>
    </source>
</reference>